<feature type="chain" id="PRO_5009921728" description="MORN repeat variant" evidence="1">
    <location>
        <begin position="19"/>
        <end position="398"/>
    </location>
</feature>
<sequence>MKYRLVVLSLLAALNVQAQSTQVDTDMIVALYQKDMTYAEALNDEVLLVVLEDSLEQMGYDGESSFVPRYDTLMVAGARENQNLQGDFYAFRSSDEREYLPVDDGFGHVELKYEVINSAGRDWVIKESAFMIPMPDMPKSKLTLIWTNEGRISNGFRQGKWRHRGTGEDTTQVYDRGYVSVDGSVDRSIQRDYFVREEGKVRVFAIPYELKFDKGKLTAGRIFNPYLDESGIVVFRMDGAEMLIQSDSETEPPVWKTTFQGRVFYDPEDLWSQFHDVIGLGTLKRNERHGQWVYYAQCCEANLSDKVQRTDTVKIEHYKKGILHGEYQELKGIYNGELAFEQGSYKRGNKDGAWLEFEYYTDQKRLLLSVGGYKKGKRIGEWKTYDKGLMQSSERYSQ</sequence>
<gene>
    <name evidence="2" type="ORF">SAMN04488028_10994</name>
</gene>
<dbReference type="STRING" id="156994.SAMN04488028_10994"/>
<dbReference type="Gene3D" id="2.20.110.10">
    <property type="entry name" value="Histone H3 K4-specific methyltransferase SET7/9 N-terminal domain"/>
    <property type="match status" value="1"/>
</dbReference>
<evidence type="ECO:0008006" key="4">
    <source>
        <dbReference type="Google" id="ProtNLM"/>
    </source>
</evidence>
<keyword evidence="1" id="KW-0732">Signal</keyword>
<dbReference type="AlphaFoldDB" id="A0A1M6VKS3"/>
<evidence type="ECO:0000313" key="2">
    <source>
        <dbReference type="EMBL" id="SHK82103.1"/>
    </source>
</evidence>
<accession>A0A1M6VKS3</accession>
<organism evidence="2 3">
    <name type="scientific">Reichenbachiella agariperforans</name>
    <dbReference type="NCBI Taxonomy" id="156994"/>
    <lineage>
        <taxon>Bacteria</taxon>
        <taxon>Pseudomonadati</taxon>
        <taxon>Bacteroidota</taxon>
        <taxon>Cytophagia</taxon>
        <taxon>Cytophagales</taxon>
        <taxon>Reichenbachiellaceae</taxon>
        <taxon>Reichenbachiella</taxon>
    </lineage>
</organism>
<evidence type="ECO:0000256" key="1">
    <source>
        <dbReference type="SAM" id="SignalP"/>
    </source>
</evidence>
<name>A0A1M6VKS3_REIAG</name>
<protein>
    <recommendedName>
        <fullName evidence="4">MORN repeat variant</fullName>
    </recommendedName>
</protein>
<dbReference type="SUPFAM" id="SSF82185">
    <property type="entry name" value="Histone H3 K4-specific methyltransferase SET7/9 N-terminal domain"/>
    <property type="match status" value="1"/>
</dbReference>
<proteinExistence type="predicted"/>
<dbReference type="Proteomes" id="UP000184474">
    <property type="component" value="Unassembled WGS sequence"/>
</dbReference>
<dbReference type="EMBL" id="FRAA01000009">
    <property type="protein sequence ID" value="SHK82103.1"/>
    <property type="molecule type" value="Genomic_DNA"/>
</dbReference>
<dbReference type="RefSeq" id="WP_139281091.1">
    <property type="nucleotide sequence ID" value="NZ_FRAA01000009.1"/>
</dbReference>
<keyword evidence="3" id="KW-1185">Reference proteome</keyword>
<feature type="signal peptide" evidence="1">
    <location>
        <begin position="1"/>
        <end position="18"/>
    </location>
</feature>
<reference evidence="3" key="1">
    <citation type="submission" date="2016-11" db="EMBL/GenBank/DDBJ databases">
        <authorList>
            <person name="Varghese N."/>
            <person name="Submissions S."/>
        </authorList>
    </citation>
    <scope>NUCLEOTIDE SEQUENCE [LARGE SCALE GENOMIC DNA]</scope>
    <source>
        <strain evidence="3">DSM 26134</strain>
    </source>
</reference>
<evidence type="ECO:0000313" key="3">
    <source>
        <dbReference type="Proteomes" id="UP000184474"/>
    </source>
</evidence>